<dbReference type="SMART" id="SM01134">
    <property type="entry name" value="DeoRC"/>
    <property type="match status" value="1"/>
</dbReference>
<organism evidence="5 6">
    <name type="scientific">Streptococcus pseudoporcinus</name>
    <dbReference type="NCBI Taxonomy" id="361101"/>
    <lineage>
        <taxon>Bacteria</taxon>
        <taxon>Bacillati</taxon>
        <taxon>Bacillota</taxon>
        <taxon>Bacilli</taxon>
        <taxon>Lactobacillales</taxon>
        <taxon>Streptococcaceae</taxon>
        <taxon>Streptococcus</taxon>
    </lineage>
</organism>
<dbReference type="SMART" id="SM00420">
    <property type="entry name" value="HTH_DEOR"/>
    <property type="match status" value="1"/>
</dbReference>
<dbReference type="Gene3D" id="3.40.50.1360">
    <property type="match status" value="1"/>
</dbReference>
<dbReference type="InterPro" id="IPR014036">
    <property type="entry name" value="DeoR-like_C"/>
</dbReference>
<dbReference type="GO" id="GO:0003700">
    <property type="term" value="F:DNA-binding transcription factor activity"/>
    <property type="evidence" value="ECO:0007669"/>
    <property type="project" value="InterPro"/>
</dbReference>
<dbReference type="Pfam" id="PF08220">
    <property type="entry name" value="HTH_DeoR"/>
    <property type="match status" value="1"/>
</dbReference>
<sequence>MERILVDRFVALEDLMRELNSSESTVRRDLDELEAEGKLHRVHGGAELFPSLQEELSNSEKSIKNSQNKQKLAKKAAEFIHDNDVIFIDAGTTTEFLISQLFPKNVTVVTNSIHHAAKLVDRKIKTIIIGGFVKQTTDASIGNVALEQIQQMNFDKAFLGMNGLDNFYLTTPDMEEAVIKRTILSNAKMSYVLADSSKIGQVSFVKVAPIEDACLITEVSKSLLLTKIKEKTKVIEV</sequence>
<proteinExistence type="predicted"/>
<dbReference type="InterPro" id="IPR036388">
    <property type="entry name" value="WH-like_DNA-bd_sf"/>
</dbReference>
<evidence type="ECO:0000313" key="5">
    <source>
        <dbReference type="EMBL" id="VTS13881.1"/>
    </source>
</evidence>
<dbReference type="AlphaFoldDB" id="A0A4U9XN99"/>
<name>A0A4U9XN99_9STRE</name>
<dbReference type="Gene3D" id="1.10.10.10">
    <property type="entry name" value="Winged helix-like DNA-binding domain superfamily/Winged helix DNA-binding domain"/>
    <property type="match status" value="1"/>
</dbReference>
<evidence type="ECO:0000256" key="2">
    <source>
        <dbReference type="ARBA" id="ARBA00023163"/>
    </source>
</evidence>
<dbReference type="PANTHER" id="PTHR30363:SF56">
    <property type="entry name" value="TRANSCRIPTIONAL REGULATOR, DEOR FAMILY"/>
    <property type="match status" value="1"/>
</dbReference>
<feature type="coiled-coil region" evidence="3">
    <location>
        <begin position="12"/>
        <end position="69"/>
    </location>
</feature>
<dbReference type="Proteomes" id="UP000394068">
    <property type="component" value="Unassembled WGS sequence"/>
</dbReference>
<dbReference type="InterPro" id="IPR050313">
    <property type="entry name" value="Carb_Metab_HTH_regulators"/>
</dbReference>
<keyword evidence="1" id="KW-0805">Transcription regulation</keyword>
<dbReference type="SUPFAM" id="SSF46785">
    <property type="entry name" value="Winged helix' DNA-binding domain"/>
    <property type="match status" value="1"/>
</dbReference>
<keyword evidence="3" id="KW-0175">Coiled coil</keyword>
<gene>
    <name evidence="5" type="primary">lacR_2</name>
    <name evidence="5" type="ORF">NCTC5386_01108</name>
</gene>
<dbReference type="Pfam" id="PF00455">
    <property type="entry name" value="DeoRC"/>
    <property type="match status" value="1"/>
</dbReference>
<accession>A0A4U9XN99</accession>
<dbReference type="PANTHER" id="PTHR30363">
    <property type="entry name" value="HTH-TYPE TRANSCRIPTIONAL REGULATOR SRLR-RELATED"/>
    <property type="match status" value="1"/>
</dbReference>
<dbReference type="InterPro" id="IPR036390">
    <property type="entry name" value="WH_DNA-bd_sf"/>
</dbReference>
<evidence type="ECO:0000313" key="6">
    <source>
        <dbReference type="Proteomes" id="UP000394068"/>
    </source>
</evidence>
<dbReference type="PRINTS" id="PR00037">
    <property type="entry name" value="HTHLACR"/>
</dbReference>
<feature type="domain" description="HTH deoR-type" evidence="4">
    <location>
        <begin position="1"/>
        <end position="48"/>
    </location>
</feature>
<evidence type="ECO:0000256" key="3">
    <source>
        <dbReference type="SAM" id="Coils"/>
    </source>
</evidence>
<dbReference type="InterPro" id="IPR001034">
    <property type="entry name" value="DeoR_HTH"/>
</dbReference>
<reference evidence="5 6" key="1">
    <citation type="submission" date="2019-05" db="EMBL/GenBank/DDBJ databases">
        <authorList>
            <consortium name="Pathogen Informatics"/>
        </authorList>
    </citation>
    <scope>NUCLEOTIDE SEQUENCE [LARGE SCALE GENOMIC DNA]</scope>
    <source>
        <strain evidence="5 6">NCTC5386</strain>
    </source>
</reference>
<dbReference type="PROSITE" id="PS51000">
    <property type="entry name" value="HTH_DEOR_2"/>
    <property type="match status" value="1"/>
</dbReference>
<keyword evidence="2" id="KW-0804">Transcription</keyword>
<dbReference type="EMBL" id="CABEHT010000001">
    <property type="protein sequence ID" value="VTS13881.1"/>
    <property type="molecule type" value="Genomic_DNA"/>
</dbReference>
<protein>
    <submittedName>
        <fullName evidence="5">Fructose repressor</fullName>
    </submittedName>
</protein>
<evidence type="ECO:0000259" key="4">
    <source>
        <dbReference type="PROSITE" id="PS51000"/>
    </source>
</evidence>
<dbReference type="InterPro" id="IPR037171">
    <property type="entry name" value="NagB/RpiA_transferase-like"/>
</dbReference>
<dbReference type="SUPFAM" id="SSF100950">
    <property type="entry name" value="NagB/RpiA/CoA transferase-like"/>
    <property type="match status" value="1"/>
</dbReference>
<evidence type="ECO:0000256" key="1">
    <source>
        <dbReference type="ARBA" id="ARBA00023015"/>
    </source>
</evidence>